<dbReference type="Proteomes" id="UP000789396">
    <property type="component" value="Unassembled WGS sequence"/>
</dbReference>
<proteinExistence type="predicted"/>
<evidence type="ECO:0000313" key="2">
    <source>
        <dbReference type="Proteomes" id="UP000789396"/>
    </source>
</evidence>
<gene>
    <name evidence="1" type="ORF">RFULGI_LOCUS6996</name>
</gene>
<accession>A0A9N9CPW3</accession>
<sequence length="113" mass="12411">PESDNATTINKITIEPDPLVANNPGRVTGSATTETEITEDYVFAFVFFDQSKKMFGGNYTTICDDGKTKCPTKEYNIDLKFDVPAFTSSDIMAAAILNYKTNITIACGYSHFS</sequence>
<evidence type="ECO:0000313" key="1">
    <source>
        <dbReference type="EMBL" id="CAG8611553.1"/>
    </source>
</evidence>
<feature type="non-terminal residue" evidence="1">
    <location>
        <position position="1"/>
    </location>
</feature>
<protein>
    <submittedName>
        <fullName evidence="1">19775_t:CDS:1</fullName>
    </submittedName>
</protein>
<organism evidence="1 2">
    <name type="scientific">Racocetra fulgida</name>
    <dbReference type="NCBI Taxonomy" id="60492"/>
    <lineage>
        <taxon>Eukaryota</taxon>
        <taxon>Fungi</taxon>
        <taxon>Fungi incertae sedis</taxon>
        <taxon>Mucoromycota</taxon>
        <taxon>Glomeromycotina</taxon>
        <taxon>Glomeromycetes</taxon>
        <taxon>Diversisporales</taxon>
        <taxon>Gigasporaceae</taxon>
        <taxon>Racocetra</taxon>
    </lineage>
</organism>
<comment type="caution">
    <text evidence="1">The sequence shown here is derived from an EMBL/GenBank/DDBJ whole genome shotgun (WGS) entry which is preliminary data.</text>
</comment>
<dbReference type="OrthoDB" id="2455965at2759"/>
<reference evidence="1" key="1">
    <citation type="submission" date="2021-06" db="EMBL/GenBank/DDBJ databases">
        <authorList>
            <person name="Kallberg Y."/>
            <person name="Tangrot J."/>
            <person name="Rosling A."/>
        </authorList>
    </citation>
    <scope>NUCLEOTIDE SEQUENCE</scope>
    <source>
        <strain evidence="1">IN212</strain>
    </source>
</reference>
<dbReference type="AlphaFoldDB" id="A0A9N9CPW3"/>
<keyword evidence="2" id="KW-1185">Reference proteome</keyword>
<dbReference type="EMBL" id="CAJVPZ010009673">
    <property type="protein sequence ID" value="CAG8611553.1"/>
    <property type="molecule type" value="Genomic_DNA"/>
</dbReference>
<name>A0A9N9CPW3_9GLOM</name>